<name>A0AAX3XFF0_9PAST</name>
<evidence type="ECO:0000313" key="2">
    <source>
        <dbReference type="Proteomes" id="UP001226750"/>
    </source>
</evidence>
<dbReference type="EMBL" id="CP126975">
    <property type="protein sequence ID" value="WIM80512.1"/>
    <property type="molecule type" value="Genomic_DNA"/>
</dbReference>
<evidence type="ECO:0000313" key="1">
    <source>
        <dbReference type="EMBL" id="WIM80512.1"/>
    </source>
</evidence>
<organism evidence="1 2">
    <name type="scientific">Gallibacterium anatis</name>
    <dbReference type="NCBI Taxonomy" id="750"/>
    <lineage>
        <taxon>Bacteria</taxon>
        <taxon>Pseudomonadati</taxon>
        <taxon>Pseudomonadota</taxon>
        <taxon>Gammaproteobacteria</taxon>
        <taxon>Pasteurellales</taxon>
        <taxon>Pasteurellaceae</taxon>
        <taxon>Gallibacterium</taxon>
    </lineage>
</organism>
<keyword evidence="2" id="KW-1185">Reference proteome</keyword>
<dbReference type="AlphaFoldDB" id="A0AAX3XFF0"/>
<accession>A0AAX3XFF0</accession>
<sequence>MEAVMFFKRKDEQAIRKQARERAERYKAIQAQAKKYQRLLRLDPYYTDVYYEGALLACHIARTSPDELDELEEEIEREVEKWRIYRTLLKQLGAKQ</sequence>
<dbReference type="RefSeq" id="WP_285092570.1">
    <property type="nucleotide sequence ID" value="NZ_CP126975.1"/>
</dbReference>
<dbReference type="Proteomes" id="UP001226750">
    <property type="component" value="Chromosome"/>
</dbReference>
<reference evidence="1 2" key="1">
    <citation type="submission" date="2023-06" db="EMBL/GenBank/DDBJ databases">
        <title>Complete Genome Sequence of Gallibacterium anatis Strain BJF12, Isolated from a chicken with diarrhea.</title>
        <authorList>
            <person name="Guo F."/>
            <person name="Bu W."/>
            <person name="Xu F."/>
            <person name="Wen T."/>
        </authorList>
    </citation>
    <scope>NUCLEOTIDE SEQUENCE [LARGE SCALE GENOMIC DNA]</scope>
    <source>
        <strain evidence="1 2">BJF12</strain>
    </source>
</reference>
<protein>
    <submittedName>
        <fullName evidence="1">Uncharacterized protein</fullName>
    </submittedName>
</protein>
<gene>
    <name evidence="1" type="ORF">QP018_04595</name>
</gene>
<proteinExistence type="predicted"/>